<reference evidence="1" key="1">
    <citation type="journal article" date="2020" name="mSystems">
        <title>Genome- and Community-Level Interaction Insights into Carbon Utilization and Element Cycling Functions of Hydrothermarchaeota in Hydrothermal Sediment.</title>
        <authorList>
            <person name="Zhou Z."/>
            <person name="Liu Y."/>
            <person name="Xu W."/>
            <person name="Pan J."/>
            <person name="Luo Z.H."/>
            <person name="Li M."/>
        </authorList>
    </citation>
    <scope>NUCLEOTIDE SEQUENCE [LARGE SCALE GENOMIC DNA]</scope>
    <source>
        <strain evidence="1">SpSt-87</strain>
    </source>
</reference>
<dbReference type="InterPro" id="IPR007362">
    <property type="entry name" value="DUF429"/>
</dbReference>
<dbReference type="InterPro" id="IPR018036">
    <property type="entry name" value="DUF429_subgr"/>
</dbReference>
<name>A0A7C3MG35_ARCFL</name>
<proteinExistence type="predicted"/>
<evidence type="ECO:0000313" key="1">
    <source>
        <dbReference type="EMBL" id="HFW32230.1"/>
    </source>
</evidence>
<comment type="caution">
    <text evidence="1">The sequence shown here is derived from an EMBL/GenBank/DDBJ whole genome shotgun (WGS) entry which is preliminary data.</text>
</comment>
<accession>A0A7C3MG35</accession>
<protein>
    <submittedName>
        <fullName evidence="1">DUF429 domain-containing protein</fullName>
    </submittedName>
</protein>
<dbReference type="EMBL" id="DTLB01000027">
    <property type="protein sequence ID" value="HFW32230.1"/>
    <property type="molecule type" value="Genomic_DNA"/>
</dbReference>
<organism evidence="1">
    <name type="scientific">Archaeoglobus fulgidus</name>
    <dbReference type="NCBI Taxonomy" id="2234"/>
    <lineage>
        <taxon>Archaea</taxon>
        <taxon>Methanobacteriati</taxon>
        <taxon>Methanobacteriota</taxon>
        <taxon>Archaeoglobi</taxon>
        <taxon>Archaeoglobales</taxon>
        <taxon>Archaeoglobaceae</taxon>
        <taxon>Archaeoglobus</taxon>
    </lineage>
</organism>
<gene>
    <name evidence="1" type="ORF">ENW66_04680</name>
</gene>
<dbReference type="AlphaFoldDB" id="A0A7C3MG35"/>
<sequence>MKGVKAKYCGVDVGLRKSHAALISNKLEFVGDYEELEFEEVKVAGIDAPLSFPAKGNLRECERLLLKMGIRLFPSGAPFFRSIALKGMEIAERLRGYGIKVYEVYPYATRVILNIAPKEKKQTKRGLEAIRAELSRWVEIPELSHDEVDAVVAALTVKLYSEGMGVKLEGIDGSIVVPKGRVQLSLNP</sequence>
<dbReference type="PIRSF" id="PIRSF024051">
    <property type="entry name" value="DUF429"/>
    <property type="match status" value="1"/>
</dbReference>
<dbReference type="Pfam" id="PF04250">
    <property type="entry name" value="DUF429"/>
    <property type="match status" value="1"/>
</dbReference>